<dbReference type="EMBL" id="CP012040">
    <property type="protein sequence ID" value="AKP51307.1"/>
    <property type="molecule type" value="Genomic_DNA"/>
</dbReference>
<dbReference type="STRING" id="320787.CA2015_1877"/>
<feature type="domain" description="Peptidase M28" evidence="3">
    <location>
        <begin position="110"/>
        <end position="329"/>
    </location>
</feature>
<dbReference type="AlphaFoldDB" id="A0A0H4PSN0"/>
<keyword evidence="1" id="KW-0808">Transferase</keyword>
<dbReference type="SUPFAM" id="SSF53187">
    <property type="entry name" value="Zn-dependent exopeptidases"/>
    <property type="match status" value="1"/>
</dbReference>
<protein>
    <submittedName>
        <fullName evidence="4">Peptidase M28</fullName>
    </submittedName>
</protein>
<dbReference type="InterPro" id="IPR007484">
    <property type="entry name" value="Peptidase_M28"/>
</dbReference>
<evidence type="ECO:0000256" key="2">
    <source>
        <dbReference type="ARBA" id="ARBA00023315"/>
    </source>
</evidence>
<dbReference type="GO" id="GO:0016603">
    <property type="term" value="F:glutaminyl-peptide cyclotransferase activity"/>
    <property type="evidence" value="ECO:0007669"/>
    <property type="project" value="TreeGrafter"/>
</dbReference>
<sequence>MVWIGLMKNNISTGLFLGLLLLVAACGDKPSNESKTEAVISYQQAPDFNADSAYHYIQQQVDFGPRVPNSEAHKAAGDWMVNKLKSFGLSVTEQTFKDKTYDGIELQLRNIIGSYKPEASKRILLGAHWDTRRIADKDTERLDEPIDGANDGASGVAVLLEIARVLHTDSLQPDVGIDFIFFDGEDDGEPEHRNFRDNSQIWWCLGSQYWSTTPHVKGYSAYYGILVDMVGGKNARFYKEGYSVQFAKNIVDKVWTQAHHLGFGDFFQMRNAEPITDDHLFVNQNANIPMINIIDFSPDFGFGHYHHTHKDNMEIIDKKTLSVVGQTVLFTLFQE</sequence>
<reference evidence="4 5" key="1">
    <citation type="submission" date="2015-07" db="EMBL/GenBank/DDBJ databases">
        <authorList>
            <person name="Kim K.M."/>
        </authorList>
    </citation>
    <scope>NUCLEOTIDE SEQUENCE [LARGE SCALE GENOMIC DNA]</scope>
    <source>
        <strain evidence="4 5">KCTC 12363</strain>
    </source>
</reference>
<dbReference type="Proteomes" id="UP000036520">
    <property type="component" value="Chromosome"/>
</dbReference>
<dbReference type="Pfam" id="PF04389">
    <property type="entry name" value="Peptidase_M28"/>
    <property type="match status" value="1"/>
</dbReference>
<dbReference type="PANTHER" id="PTHR12283">
    <property type="entry name" value="GLUTAMINYL-PEPTIDE CYCLOTRANSFERASE"/>
    <property type="match status" value="1"/>
</dbReference>
<dbReference type="PANTHER" id="PTHR12283:SF6">
    <property type="entry name" value="GLUTAMINYL-PEPTIDE CYCLOTRANSFERASE-RELATED"/>
    <property type="match status" value="1"/>
</dbReference>
<evidence type="ECO:0000313" key="4">
    <source>
        <dbReference type="EMBL" id="AKP51307.1"/>
    </source>
</evidence>
<dbReference type="KEGG" id="camu:CA2015_1877"/>
<name>A0A0H4PSN0_9BACT</name>
<organism evidence="4 5">
    <name type="scientific">Cyclobacterium amurskyense</name>
    <dbReference type="NCBI Taxonomy" id="320787"/>
    <lineage>
        <taxon>Bacteria</taxon>
        <taxon>Pseudomonadati</taxon>
        <taxon>Bacteroidota</taxon>
        <taxon>Cytophagia</taxon>
        <taxon>Cytophagales</taxon>
        <taxon>Cyclobacteriaceae</taxon>
        <taxon>Cyclobacterium</taxon>
    </lineage>
</organism>
<evidence type="ECO:0000313" key="5">
    <source>
        <dbReference type="Proteomes" id="UP000036520"/>
    </source>
</evidence>
<dbReference type="PATRIC" id="fig|320787.5.peg.2070"/>
<keyword evidence="2" id="KW-0012">Acyltransferase</keyword>
<dbReference type="InterPro" id="IPR040234">
    <property type="entry name" value="QC/QCL"/>
</dbReference>
<evidence type="ECO:0000259" key="3">
    <source>
        <dbReference type="Pfam" id="PF04389"/>
    </source>
</evidence>
<evidence type="ECO:0000256" key="1">
    <source>
        <dbReference type="ARBA" id="ARBA00022679"/>
    </source>
</evidence>
<keyword evidence="5" id="KW-1185">Reference proteome</keyword>
<dbReference type="GO" id="GO:0008270">
    <property type="term" value="F:zinc ion binding"/>
    <property type="evidence" value="ECO:0007669"/>
    <property type="project" value="TreeGrafter"/>
</dbReference>
<proteinExistence type="predicted"/>
<dbReference type="Gene3D" id="3.40.630.10">
    <property type="entry name" value="Zn peptidases"/>
    <property type="match status" value="1"/>
</dbReference>
<gene>
    <name evidence="4" type="ORF">CA2015_1877</name>
</gene>
<accession>A0A0H4PSN0</accession>